<proteinExistence type="predicted"/>
<evidence type="ECO:0000313" key="1">
    <source>
        <dbReference type="EMBL" id="EDR15532.1"/>
    </source>
</evidence>
<accession>B0CQD0</accession>
<dbReference type="KEGG" id="lbc:LACBIDRAFT_302012"/>
<keyword evidence="2" id="KW-1185">Reference proteome</keyword>
<dbReference type="EMBL" id="DS547091">
    <property type="protein sequence ID" value="EDR15532.1"/>
    <property type="molecule type" value="Genomic_DNA"/>
</dbReference>
<protein>
    <submittedName>
        <fullName evidence="1">Predicted protein</fullName>
    </submittedName>
</protein>
<name>B0CQD0_LACBS</name>
<dbReference type="OrthoDB" id="3112101at2759"/>
<organism evidence="2">
    <name type="scientific">Laccaria bicolor (strain S238N-H82 / ATCC MYA-4686)</name>
    <name type="common">Bicoloured deceiver</name>
    <name type="synonym">Laccaria laccata var. bicolor</name>
    <dbReference type="NCBI Taxonomy" id="486041"/>
    <lineage>
        <taxon>Eukaryota</taxon>
        <taxon>Fungi</taxon>
        <taxon>Dikarya</taxon>
        <taxon>Basidiomycota</taxon>
        <taxon>Agaricomycotina</taxon>
        <taxon>Agaricomycetes</taxon>
        <taxon>Agaricomycetidae</taxon>
        <taxon>Agaricales</taxon>
        <taxon>Agaricineae</taxon>
        <taxon>Hydnangiaceae</taxon>
        <taxon>Laccaria</taxon>
    </lineage>
</organism>
<reference evidence="1 2" key="1">
    <citation type="journal article" date="2008" name="Nature">
        <title>The genome of Laccaria bicolor provides insights into mycorrhizal symbiosis.</title>
        <authorList>
            <person name="Martin F."/>
            <person name="Aerts A."/>
            <person name="Ahren D."/>
            <person name="Brun A."/>
            <person name="Danchin E.G.J."/>
            <person name="Duchaussoy F."/>
            <person name="Gibon J."/>
            <person name="Kohler A."/>
            <person name="Lindquist E."/>
            <person name="Pereda V."/>
            <person name="Salamov A."/>
            <person name="Shapiro H.J."/>
            <person name="Wuyts J."/>
            <person name="Blaudez D."/>
            <person name="Buee M."/>
            <person name="Brokstein P."/>
            <person name="Canbaeck B."/>
            <person name="Cohen D."/>
            <person name="Courty P.E."/>
            <person name="Coutinho P.M."/>
            <person name="Delaruelle C."/>
            <person name="Detter J.C."/>
            <person name="Deveau A."/>
            <person name="DiFazio S."/>
            <person name="Duplessis S."/>
            <person name="Fraissinet-Tachet L."/>
            <person name="Lucic E."/>
            <person name="Frey-Klett P."/>
            <person name="Fourrey C."/>
            <person name="Feussner I."/>
            <person name="Gay G."/>
            <person name="Grimwood J."/>
            <person name="Hoegger P.J."/>
            <person name="Jain P."/>
            <person name="Kilaru S."/>
            <person name="Labbe J."/>
            <person name="Lin Y.C."/>
            <person name="Legue V."/>
            <person name="Le Tacon F."/>
            <person name="Marmeisse R."/>
            <person name="Melayah D."/>
            <person name="Montanini B."/>
            <person name="Muratet M."/>
            <person name="Nehls U."/>
            <person name="Niculita-Hirzel H."/>
            <person name="Oudot-Le Secq M.P."/>
            <person name="Peter M."/>
            <person name="Quesneville H."/>
            <person name="Rajashekar B."/>
            <person name="Reich M."/>
            <person name="Rouhier N."/>
            <person name="Schmutz J."/>
            <person name="Yin T."/>
            <person name="Chalot M."/>
            <person name="Henrissat B."/>
            <person name="Kuees U."/>
            <person name="Lucas S."/>
            <person name="Van de Peer Y."/>
            <person name="Podila G.K."/>
            <person name="Polle A."/>
            <person name="Pukkila P.J."/>
            <person name="Richardson P.M."/>
            <person name="Rouze P."/>
            <person name="Sanders I.R."/>
            <person name="Stajich J.E."/>
            <person name="Tunlid A."/>
            <person name="Tuskan G."/>
            <person name="Grigoriev I.V."/>
        </authorList>
    </citation>
    <scope>NUCLEOTIDE SEQUENCE [LARGE SCALE GENOMIC DNA]</scope>
    <source>
        <strain evidence="2">S238N-H82 / ATCC MYA-4686</strain>
    </source>
</reference>
<dbReference type="HOGENOM" id="CLU_2606433_0_0_1"/>
<dbReference type="Proteomes" id="UP000001194">
    <property type="component" value="Unassembled WGS sequence"/>
</dbReference>
<dbReference type="InParanoid" id="B0CQD0"/>
<dbReference type="GeneID" id="6069168"/>
<sequence>MDLLRSASQVYETDRPSVQISVLRENRVYWQKLSSTRTTFRVCETSRPTVQSQRSVLQKNKVFYQKMRLTGTITRAYET</sequence>
<dbReference type="RefSeq" id="XP_001873740.1">
    <property type="nucleotide sequence ID" value="XM_001873705.1"/>
</dbReference>
<dbReference type="AlphaFoldDB" id="B0CQD0"/>
<gene>
    <name evidence="1" type="ORF">LACBIDRAFT_302012</name>
</gene>
<evidence type="ECO:0000313" key="2">
    <source>
        <dbReference type="Proteomes" id="UP000001194"/>
    </source>
</evidence>